<reference evidence="1 2" key="1">
    <citation type="submission" date="2015-01" db="EMBL/GenBank/DDBJ databases">
        <title>The Genome Sequence of Fonsecaea pedrosoi CBS 271.37.</title>
        <authorList>
            <consortium name="The Broad Institute Genomics Platform"/>
            <person name="Cuomo C."/>
            <person name="de Hoog S."/>
            <person name="Gorbushina A."/>
            <person name="Stielow B."/>
            <person name="Teixiera M."/>
            <person name="Abouelleil A."/>
            <person name="Chapman S.B."/>
            <person name="Priest M."/>
            <person name="Young S.K."/>
            <person name="Wortman J."/>
            <person name="Nusbaum C."/>
            <person name="Birren B."/>
        </authorList>
    </citation>
    <scope>NUCLEOTIDE SEQUENCE [LARGE SCALE GENOMIC DNA]</scope>
    <source>
        <strain evidence="1 2">CBS 271.37</strain>
    </source>
</reference>
<protein>
    <submittedName>
        <fullName evidence="1">Unplaced genomic scaffold supercont1.1, whole genome shotgun sequence</fullName>
    </submittedName>
</protein>
<dbReference type="HOGENOM" id="CLU_531032_0_0_1"/>
<proteinExistence type="predicted"/>
<dbReference type="EMBL" id="KN846969">
    <property type="protein sequence ID" value="KIW85851.1"/>
    <property type="molecule type" value="Genomic_DNA"/>
</dbReference>
<accession>A0A0D2E6W2</accession>
<evidence type="ECO:0000313" key="1">
    <source>
        <dbReference type="EMBL" id="KIW85851.1"/>
    </source>
</evidence>
<sequence length="511" mass="58065">MADAQPQCRLMNLPVDVHQMIVKSLDLPDILFPPAYRQERINGIPTGENNFDDQHAKYYGTDRNNKDHPGAYALLHWSSTCRFYRRHFEARILRHVVLRTHLKSIESIEALSRTPRWRHVKNLLVCNTLATLSQGARDAYTERSRDIEYEEDDVLSHWPEFPLSRLSALLSNLPPNLEALTLDFPWHWIDMVDSCMEFSATGDFGRMILVILRGICQNNLAAKSSFTLRLVNLPKGSTECTPKESHGLKGLLNCVTDCQISLAHWNNGAGWEQNKVMDMESFTRSLGPTFIQHLTNVDTLELQANYSCPIGLAPGCGHLDFPQLSHGLRFHRLRKLTLDHFFIDDPLMAFVTLQSPNLEHLTLLGCGASGPNTSSEVADPPTWAEFFTRLNTGATNLRSLSLRHTYPNSRLLDMDAHGEKSDDIKSAHVALEHQASQHHITTERDWARRKQVLPHHILDDKYGILFDDQDENAVRFLQGDDHRALLVLWDAMESRGGEGVIYLPHLTPPLD</sequence>
<dbReference type="GeneID" id="25300733"/>
<dbReference type="VEuPathDB" id="FungiDB:Z517_01243"/>
<keyword evidence="2" id="KW-1185">Reference proteome</keyword>
<name>A0A0D2E6W2_9EURO</name>
<dbReference type="AlphaFoldDB" id="A0A0D2E6W2"/>
<dbReference type="RefSeq" id="XP_013289659.1">
    <property type="nucleotide sequence ID" value="XM_013434205.1"/>
</dbReference>
<gene>
    <name evidence="1" type="ORF">Z517_01243</name>
</gene>
<dbReference type="OrthoDB" id="5410873at2759"/>
<dbReference type="Proteomes" id="UP000053029">
    <property type="component" value="Unassembled WGS sequence"/>
</dbReference>
<organism evidence="1 2">
    <name type="scientific">Fonsecaea pedrosoi CBS 271.37</name>
    <dbReference type="NCBI Taxonomy" id="1442368"/>
    <lineage>
        <taxon>Eukaryota</taxon>
        <taxon>Fungi</taxon>
        <taxon>Dikarya</taxon>
        <taxon>Ascomycota</taxon>
        <taxon>Pezizomycotina</taxon>
        <taxon>Eurotiomycetes</taxon>
        <taxon>Chaetothyriomycetidae</taxon>
        <taxon>Chaetothyriales</taxon>
        <taxon>Herpotrichiellaceae</taxon>
        <taxon>Fonsecaea</taxon>
    </lineage>
</organism>
<evidence type="ECO:0000313" key="2">
    <source>
        <dbReference type="Proteomes" id="UP000053029"/>
    </source>
</evidence>